<dbReference type="GO" id="GO:0016779">
    <property type="term" value="F:nucleotidyltransferase activity"/>
    <property type="evidence" value="ECO:0007669"/>
    <property type="project" value="InterPro"/>
</dbReference>
<dbReference type="InterPro" id="IPR000182">
    <property type="entry name" value="GNAT_dom"/>
</dbReference>
<dbReference type="AlphaFoldDB" id="A0A1G8GA98"/>
<dbReference type="Pfam" id="PF01909">
    <property type="entry name" value="NTP_transf_2"/>
    <property type="match status" value="1"/>
</dbReference>
<dbReference type="CDD" id="cd05403">
    <property type="entry name" value="NT_KNTase_like"/>
    <property type="match status" value="1"/>
</dbReference>
<dbReference type="SUPFAM" id="SSF81301">
    <property type="entry name" value="Nucleotidyltransferase"/>
    <property type="match status" value="1"/>
</dbReference>
<gene>
    <name evidence="2" type="ORF">SAMN04488136_13565</name>
</gene>
<dbReference type="InterPro" id="IPR052564">
    <property type="entry name" value="N-acetyltrans/Recomb-assoc"/>
</dbReference>
<evidence type="ECO:0000313" key="3">
    <source>
        <dbReference type="Proteomes" id="UP000198854"/>
    </source>
</evidence>
<dbReference type="OrthoDB" id="3422944at2"/>
<dbReference type="PANTHER" id="PTHR43451">
    <property type="entry name" value="ACETYLTRANSFERASE (GNAT) FAMILY PROTEIN"/>
    <property type="match status" value="1"/>
</dbReference>
<dbReference type="EMBL" id="FNDD01000035">
    <property type="protein sequence ID" value="SDH91304.1"/>
    <property type="molecule type" value="Genomic_DNA"/>
</dbReference>
<proteinExistence type="predicted"/>
<protein>
    <submittedName>
        <fullName evidence="2">Ribosomal protein S18 acetylase RimI</fullName>
    </submittedName>
</protein>
<reference evidence="2 3" key="1">
    <citation type="submission" date="2016-10" db="EMBL/GenBank/DDBJ databases">
        <authorList>
            <person name="de Groot N.N."/>
        </authorList>
    </citation>
    <scope>NUCLEOTIDE SEQUENCE [LARGE SCALE GENOMIC DNA]</scope>
    <source>
        <strain evidence="2 3">CGMCC 1.10228</strain>
    </source>
</reference>
<dbReference type="Gene3D" id="3.30.460.10">
    <property type="entry name" value="Beta Polymerase, domain 2"/>
    <property type="match status" value="1"/>
</dbReference>
<keyword evidence="3" id="KW-1185">Reference proteome</keyword>
<organism evidence="2 3">
    <name type="scientific">Vibrio xiamenensis</name>
    <dbReference type="NCBI Taxonomy" id="861298"/>
    <lineage>
        <taxon>Bacteria</taxon>
        <taxon>Pseudomonadati</taxon>
        <taxon>Pseudomonadota</taxon>
        <taxon>Gammaproteobacteria</taxon>
        <taxon>Vibrionales</taxon>
        <taxon>Vibrionaceae</taxon>
        <taxon>Vibrio</taxon>
    </lineage>
</organism>
<dbReference type="Pfam" id="PF13673">
    <property type="entry name" value="Acetyltransf_10"/>
    <property type="match status" value="1"/>
</dbReference>
<dbReference type="InterPro" id="IPR016181">
    <property type="entry name" value="Acyl_CoA_acyltransferase"/>
</dbReference>
<dbReference type="CDD" id="cd04301">
    <property type="entry name" value="NAT_SF"/>
    <property type="match status" value="1"/>
</dbReference>
<dbReference type="PANTHER" id="PTHR43451:SF1">
    <property type="entry name" value="ACETYLTRANSFERASE"/>
    <property type="match status" value="1"/>
</dbReference>
<keyword evidence="2" id="KW-0687">Ribonucleoprotein</keyword>
<sequence>MTHTKVPSTLRGVEATNAITNLCAPLRIQPEFSELVDALLKRLTAQFGARLHSVYLYGSVARGQARPYHSDLDVSLLLSAPSTEDQPAFAAIAAGLAADYPVVSKVDLDPGYVAEVRHWREKYRWQFWLTHCCGCVWGQDLSVEFSPLAPNQLIGNELNYDLKQVMQTTLATLTEQNASVSGKMAAKKILRSAYLSVAEKDGSWYSDLNSMLDVSVAYYPQEASALQNAFQIAQGERSSLAQVAAMLEYFASSELATQLETAPRYSQNSNQNNSEVITIRDFMPADAKALWEVYFHTIRNINCRDYSPQQVQAWAPRDFDFALWQKRVTELKPFVALVNGVIAGYSDLQQDGLIDHFFCHHQFQGKGVGRALMSHIFALGEQRGITRYYSHVSLTARPFYERMGFEVVKQQTLDVRGQQLTNFVMQKQRIGVRLANC</sequence>
<evidence type="ECO:0000259" key="1">
    <source>
        <dbReference type="PROSITE" id="PS51186"/>
    </source>
</evidence>
<dbReference type="Proteomes" id="UP000198854">
    <property type="component" value="Unassembled WGS sequence"/>
</dbReference>
<dbReference type="InterPro" id="IPR043519">
    <property type="entry name" value="NT_sf"/>
</dbReference>
<dbReference type="STRING" id="861298.SAMN04488136_13565"/>
<name>A0A1G8GA98_9VIBR</name>
<feature type="domain" description="N-acetyltransferase" evidence="1">
    <location>
        <begin position="277"/>
        <end position="430"/>
    </location>
</feature>
<evidence type="ECO:0000313" key="2">
    <source>
        <dbReference type="EMBL" id="SDH91304.1"/>
    </source>
</evidence>
<dbReference type="PROSITE" id="PS51186">
    <property type="entry name" value="GNAT"/>
    <property type="match status" value="1"/>
</dbReference>
<dbReference type="InterPro" id="IPR002934">
    <property type="entry name" value="Polymerase_NTP_transf_dom"/>
</dbReference>
<dbReference type="GO" id="GO:0005840">
    <property type="term" value="C:ribosome"/>
    <property type="evidence" value="ECO:0007669"/>
    <property type="project" value="UniProtKB-KW"/>
</dbReference>
<dbReference type="SUPFAM" id="SSF55729">
    <property type="entry name" value="Acyl-CoA N-acyltransferases (Nat)"/>
    <property type="match status" value="1"/>
</dbReference>
<dbReference type="GO" id="GO:0016747">
    <property type="term" value="F:acyltransferase activity, transferring groups other than amino-acyl groups"/>
    <property type="evidence" value="ECO:0007669"/>
    <property type="project" value="InterPro"/>
</dbReference>
<accession>A0A1G8GA98</accession>
<dbReference type="Gene3D" id="3.40.630.30">
    <property type="match status" value="1"/>
</dbReference>
<keyword evidence="2" id="KW-0689">Ribosomal protein</keyword>